<protein>
    <submittedName>
        <fullName evidence="3">Uncharacterized protein</fullName>
    </submittedName>
</protein>
<feature type="transmembrane region" description="Helical" evidence="2">
    <location>
        <begin position="13"/>
        <end position="33"/>
    </location>
</feature>
<reference evidence="3 4" key="2">
    <citation type="journal article" date="2022" name="Mol. Biol. Evol.">
        <title>Comparative Genomics Reveals Insights into the Divergent Evolution of Astigmatic Mites and Household Pest Adaptations.</title>
        <authorList>
            <person name="Xiong Q."/>
            <person name="Wan A.T."/>
            <person name="Liu X."/>
            <person name="Fung C.S."/>
            <person name="Xiao X."/>
            <person name="Malainual N."/>
            <person name="Hou J."/>
            <person name="Wang L."/>
            <person name="Wang M."/>
            <person name="Yang K.Y."/>
            <person name="Cui Y."/>
            <person name="Leung E.L."/>
            <person name="Nong W."/>
            <person name="Shin S.K."/>
            <person name="Au S.W."/>
            <person name="Jeong K.Y."/>
            <person name="Chew F.T."/>
            <person name="Hui J.H."/>
            <person name="Leung T.F."/>
            <person name="Tungtrongchitr A."/>
            <person name="Zhong N."/>
            <person name="Liu Z."/>
            <person name="Tsui S.K."/>
        </authorList>
    </citation>
    <scope>NUCLEOTIDE SEQUENCE [LARGE SCALE GENOMIC DNA]</scope>
    <source>
        <strain evidence="3">Derp</strain>
    </source>
</reference>
<dbReference type="Proteomes" id="UP000887458">
    <property type="component" value="Unassembled WGS sequence"/>
</dbReference>
<dbReference type="InterPro" id="IPR029034">
    <property type="entry name" value="Cystine-knot_cytokine"/>
</dbReference>
<keyword evidence="2" id="KW-0472">Membrane</keyword>
<sequence>MITMITEIGISSIINQTILSITIMLIIIIGNLFQIISINDSFKLTSTINCDQIYNYNDDSNNNNNNHYYKRLIINQPNTNESLMASEHYNRILKYAKCQYPHAKIINIQNELQINPSATKKYIPHCTILHYCGENSGCCRLETEHCIPKTIEEQQQQNGHGYNRSSSSHHFNHYQQQQQQQQHRFEPVTSSAQMTTTPTIMLLKQRTTLLAKLIMTKIIIIIILYSQQHETKSIINHHQC</sequence>
<evidence type="ECO:0000256" key="2">
    <source>
        <dbReference type="SAM" id="Phobius"/>
    </source>
</evidence>
<dbReference type="SUPFAM" id="SSF57501">
    <property type="entry name" value="Cystine-knot cytokines"/>
    <property type="match status" value="1"/>
</dbReference>
<evidence type="ECO:0000256" key="1">
    <source>
        <dbReference type="SAM" id="MobiDB-lite"/>
    </source>
</evidence>
<keyword evidence="2" id="KW-0812">Transmembrane</keyword>
<proteinExistence type="predicted"/>
<reference evidence="3 4" key="1">
    <citation type="journal article" date="2018" name="J. Allergy Clin. Immunol.">
        <title>High-quality assembly of Dermatophagoides pteronyssinus genome and transcriptome reveals a wide range of novel allergens.</title>
        <authorList>
            <person name="Liu X.Y."/>
            <person name="Yang K.Y."/>
            <person name="Wang M.Q."/>
            <person name="Kwok J.S."/>
            <person name="Zeng X."/>
            <person name="Yang Z."/>
            <person name="Xiao X.J."/>
            <person name="Lau C.P."/>
            <person name="Li Y."/>
            <person name="Huang Z.M."/>
            <person name="Ba J.G."/>
            <person name="Yim A.K."/>
            <person name="Ouyang C.Y."/>
            <person name="Ngai S.M."/>
            <person name="Chan T.F."/>
            <person name="Leung E.L."/>
            <person name="Liu L."/>
            <person name="Liu Z.G."/>
            <person name="Tsui S.K."/>
        </authorList>
    </citation>
    <scope>NUCLEOTIDE SEQUENCE [LARGE SCALE GENOMIC DNA]</scope>
    <source>
        <strain evidence="3">Derp</strain>
    </source>
</reference>
<accession>A0ABQ8J2W1</accession>
<evidence type="ECO:0000313" key="4">
    <source>
        <dbReference type="Proteomes" id="UP000887458"/>
    </source>
</evidence>
<evidence type="ECO:0000313" key="3">
    <source>
        <dbReference type="EMBL" id="KAH9416909.1"/>
    </source>
</evidence>
<feature type="region of interest" description="Disordered" evidence="1">
    <location>
        <begin position="157"/>
        <end position="190"/>
    </location>
</feature>
<dbReference type="PANTHER" id="PTHR21719">
    <property type="entry name" value="FI06402P-RELATED"/>
    <property type="match status" value="1"/>
</dbReference>
<organism evidence="3 4">
    <name type="scientific">Dermatophagoides pteronyssinus</name>
    <name type="common">European house dust mite</name>
    <dbReference type="NCBI Taxonomy" id="6956"/>
    <lineage>
        <taxon>Eukaryota</taxon>
        <taxon>Metazoa</taxon>
        <taxon>Ecdysozoa</taxon>
        <taxon>Arthropoda</taxon>
        <taxon>Chelicerata</taxon>
        <taxon>Arachnida</taxon>
        <taxon>Acari</taxon>
        <taxon>Acariformes</taxon>
        <taxon>Sarcoptiformes</taxon>
        <taxon>Astigmata</taxon>
        <taxon>Psoroptidia</taxon>
        <taxon>Analgoidea</taxon>
        <taxon>Pyroglyphidae</taxon>
        <taxon>Dermatophagoidinae</taxon>
        <taxon>Dermatophagoides</taxon>
    </lineage>
</organism>
<dbReference type="Gene3D" id="2.10.90.10">
    <property type="entry name" value="Cystine-knot cytokines"/>
    <property type="match status" value="1"/>
</dbReference>
<dbReference type="EMBL" id="NJHN03000085">
    <property type="protein sequence ID" value="KAH9416909.1"/>
    <property type="molecule type" value="Genomic_DNA"/>
</dbReference>
<gene>
    <name evidence="3" type="ORF">DERP_013880</name>
</gene>
<comment type="caution">
    <text evidence="3">The sequence shown here is derived from an EMBL/GenBank/DDBJ whole genome shotgun (WGS) entry which is preliminary data.</text>
</comment>
<name>A0ABQ8J2W1_DERPT</name>
<dbReference type="PANTHER" id="PTHR21719:SF1">
    <property type="entry name" value="FI06402P-RELATED"/>
    <property type="match status" value="1"/>
</dbReference>
<keyword evidence="2" id="KW-1133">Transmembrane helix</keyword>
<feature type="compositionally biased region" description="Polar residues" evidence="1">
    <location>
        <begin position="157"/>
        <end position="169"/>
    </location>
</feature>
<keyword evidence="4" id="KW-1185">Reference proteome</keyword>